<dbReference type="InterPro" id="IPR001128">
    <property type="entry name" value="Cyt_P450"/>
</dbReference>
<dbReference type="Proteomes" id="UP001552427">
    <property type="component" value="Unassembled WGS sequence"/>
</dbReference>
<comment type="similarity">
    <text evidence="1">Belongs to the cytochrome P450 family.</text>
</comment>
<dbReference type="SUPFAM" id="SSF48264">
    <property type="entry name" value="Cytochrome P450"/>
    <property type="match status" value="1"/>
</dbReference>
<dbReference type="PRINTS" id="PR00359">
    <property type="entry name" value="BP450"/>
</dbReference>
<evidence type="ECO:0000313" key="2">
    <source>
        <dbReference type="EMBL" id="MEV4293054.1"/>
    </source>
</evidence>
<dbReference type="EMBL" id="JBFARM010000023">
    <property type="protein sequence ID" value="MEV4293054.1"/>
    <property type="molecule type" value="Genomic_DNA"/>
</dbReference>
<reference evidence="2 3" key="1">
    <citation type="submission" date="2024-06" db="EMBL/GenBank/DDBJ databases">
        <title>The Natural Products Discovery Center: Release of the First 8490 Sequenced Strains for Exploring Actinobacteria Biosynthetic Diversity.</title>
        <authorList>
            <person name="Kalkreuter E."/>
            <person name="Kautsar S.A."/>
            <person name="Yang D."/>
            <person name="Bader C.D."/>
            <person name="Teijaro C.N."/>
            <person name="Fluegel L."/>
            <person name="Davis C.M."/>
            <person name="Simpson J.R."/>
            <person name="Lauterbach L."/>
            <person name="Steele A.D."/>
            <person name="Gui C."/>
            <person name="Meng S."/>
            <person name="Li G."/>
            <person name="Viehrig K."/>
            <person name="Ye F."/>
            <person name="Su P."/>
            <person name="Kiefer A.F."/>
            <person name="Nichols A."/>
            <person name="Cepeda A.J."/>
            <person name="Yan W."/>
            <person name="Fan B."/>
            <person name="Jiang Y."/>
            <person name="Adhikari A."/>
            <person name="Zheng C.-J."/>
            <person name="Schuster L."/>
            <person name="Cowan T.M."/>
            <person name="Smanski M.J."/>
            <person name="Chevrette M.G."/>
            <person name="De Carvalho L.P.S."/>
            <person name="Shen B."/>
        </authorList>
    </citation>
    <scope>NUCLEOTIDE SEQUENCE [LARGE SCALE GENOMIC DNA]</scope>
    <source>
        <strain evidence="2 3">NPDC049574</strain>
    </source>
</reference>
<gene>
    <name evidence="2" type="ORF">AB0K40_46770</name>
</gene>
<keyword evidence="3" id="KW-1185">Reference proteome</keyword>
<dbReference type="RefSeq" id="WP_364464130.1">
    <property type="nucleotide sequence ID" value="NZ_JBFARM010000023.1"/>
</dbReference>
<proteinExistence type="inferred from homology"/>
<dbReference type="InterPro" id="IPR030958">
    <property type="entry name" value="P450-rel_GT_act"/>
</dbReference>
<name>A0ABV3HL56_9ACTN</name>
<dbReference type="NCBIfam" id="TIGR04515">
    <property type="entry name" value="P450_rel_GT_act"/>
    <property type="match status" value="1"/>
</dbReference>
<evidence type="ECO:0000313" key="3">
    <source>
        <dbReference type="Proteomes" id="UP001552427"/>
    </source>
</evidence>
<organism evidence="2 3">
    <name type="scientific">Nonomuraea bangladeshensis</name>
    <dbReference type="NCBI Taxonomy" id="404385"/>
    <lineage>
        <taxon>Bacteria</taxon>
        <taxon>Bacillati</taxon>
        <taxon>Actinomycetota</taxon>
        <taxon>Actinomycetes</taxon>
        <taxon>Streptosporangiales</taxon>
        <taxon>Streptosporangiaceae</taxon>
        <taxon>Nonomuraea</taxon>
    </lineage>
</organism>
<accession>A0ABV3HL56</accession>
<dbReference type="PANTHER" id="PTHR46696:SF1">
    <property type="entry name" value="CYTOCHROME P450 YJIB-RELATED"/>
    <property type="match status" value="1"/>
</dbReference>
<dbReference type="InterPro" id="IPR002397">
    <property type="entry name" value="Cyt_P450_B"/>
</dbReference>
<dbReference type="InterPro" id="IPR036396">
    <property type="entry name" value="Cyt_P450_sf"/>
</dbReference>
<dbReference type="Pfam" id="PF00067">
    <property type="entry name" value="p450"/>
    <property type="match status" value="1"/>
</dbReference>
<dbReference type="PANTHER" id="PTHR46696">
    <property type="entry name" value="P450, PUTATIVE (EUROFUNG)-RELATED"/>
    <property type="match status" value="1"/>
</dbReference>
<comment type="caution">
    <text evidence="2">The sequence shown here is derived from an EMBL/GenBank/DDBJ whole genome shotgun (WGS) entry which is preliminary data.</text>
</comment>
<sequence>MPEGANPAADYELGLRLLNARAMQRVLGSMGDPYALVLRGADDPYPLYAAIRERGPIHRSTTGSWVTADPGVIAEVLADPRWRMSGPDGSPAAEQPLPFYGYGTPGAEADEHTRLRPHWQPLVDPEALAAHRKTVERECLARLDRIAGGELKADLVADLMAGYAWPVATAATGALLGVPAEALPRYAELCADAEALQDSLLAAQPLALVRRIEDAVAGLDELFGAAGAEGSDRAVRVLLSVAAVPATAHLVGNAVHALLAEPGGWAALSRDPDLAEAAVAETLRYDPPVQAEIRVAAAPVELAGTELPAGGHLVMITAAAGRDETRHPEPGRFRLDRRAEPEPFTFAGGLHHLPVAPAARTQAEAALRILAEARPNLRPSGPPVYRRRAPVVRGPVELPVLGLGES</sequence>
<protein>
    <submittedName>
        <fullName evidence="2">P450-derived glycosyltransferase activator</fullName>
    </submittedName>
</protein>
<dbReference type="Gene3D" id="1.10.630.10">
    <property type="entry name" value="Cytochrome P450"/>
    <property type="match status" value="1"/>
</dbReference>
<evidence type="ECO:0000256" key="1">
    <source>
        <dbReference type="ARBA" id="ARBA00010617"/>
    </source>
</evidence>